<name>A0ACC2SDV3_9FUNG</name>
<accession>A0ACC2SDV3</accession>
<evidence type="ECO:0000313" key="1">
    <source>
        <dbReference type="EMBL" id="KAJ9060505.1"/>
    </source>
</evidence>
<comment type="caution">
    <text evidence="1">The sequence shown here is derived from an EMBL/GenBank/DDBJ whole genome shotgun (WGS) entry which is preliminary data.</text>
</comment>
<reference evidence="1" key="1">
    <citation type="submission" date="2022-04" db="EMBL/GenBank/DDBJ databases">
        <title>Genome of the entomopathogenic fungus Entomophthora muscae.</title>
        <authorList>
            <person name="Elya C."/>
            <person name="Lovett B.R."/>
            <person name="Lee E."/>
            <person name="Macias A.M."/>
            <person name="Hajek A.E."/>
            <person name="De Bivort B.L."/>
            <person name="Kasson M.T."/>
            <person name="De Fine Licht H.H."/>
            <person name="Stajich J.E."/>
        </authorList>
    </citation>
    <scope>NUCLEOTIDE SEQUENCE</scope>
    <source>
        <strain evidence="1">Berkeley</strain>
    </source>
</reference>
<keyword evidence="2" id="KW-1185">Reference proteome</keyword>
<protein>
    <submittedName>
        <fullName evidence="1">Uncharacterized protein</fullName>
    </submittedName>
</protein>
<proteinExistence type="predicted"/>
<evidence type="ECO:0000313" key="2">
    <source>
        <dbReference type="Proteomes" id="UP001165960"/>
    </source>
</evidence>
<dbReference type="EMBL" id="QTSX02005177">
    <property type="protein sequence ID" value="KAJ9060505.1"/>
    <property type="molecule type" value="Genomic_DNA"/>
</dbReference>
<sequence length="80" mass="8549">MPSGAYKVIAHLLRSHSKHLHCDVVMRQLNKPDSGKTDGSSDEVVDIRAGLGGLEPAKNVEPFGVKCTGIWAQGMGAKHI</sequence>
<gene>
    <name evidence="1" type="ORF">DSO57_1030285</name>
</gene>
<organism evidence="1 2">
    <name type="scientific">Entomophthora muscae</name>
    <dbReference type="NCBI Taxonomy" id="34485"/>
    <lineage>
        <taxon>Eukaryota</taxon>
        <taxon>Fungi</taxon>
        <taxon>Fungi incertae sedis</taxon>
        <taxon>Zoopagomycota</taxon>
        <taxon>Entomophthoromycotina</taxon>
        <taxon>Entomophthoromycetes</taxon>
        <taxon>Entomophthorales</taxon>
        <taxon>Entomophthoraceae</taxon>
        <taxon>Entomophthora</taxon>
    </lineage>
</organism>
<dbReference type="Proteomes" id="UP001165960">
    <property type="component" value="Unassembled WGS sequence"/>
</dbReference>